<dbReference type="Proteomes" id="UP001479290">
    <property type="component" value="Unassembled WGS sequence"/>
</dbReference>
<proteinExistence type="predicted"/>
<reference evidence="1 2" key="1">
    <citation type="submission" date="2024-05" db="EMBL/GenBank/DDBJ databases">
        <title>A high-quality chromosomal-level genome assembly of Topmouth culter (Culter alburnus).</title>
        <authorList>
            <person name="Zhao H."/>
        </authorList>
    </citation>
    <scope>NUCLEOTIDE SEQUENCE [LARGE SCALE GENOMIC DNA]</scope>
    <source>
        <strain evidence="1">CATC2023</strain>
        <tissue evidence="1">Muscle</tissue>
    </source>
</reference>
<protein>
    <submittedName>
        <fullName evidence="1">Uncharacterized protein</fullName>
    </submittedName>
</protein>
<organism evidence="1 2">
    <name type="scientific">Culter alburnus</name>
    <name type="common">Topmouth culter</name>
    <dbReference type="NCBI Taxonomy" id="194366"/>
    <lineage>
        <taxon>Eukaryota</taxon>
        <taxon>Metazoa</taxon>
        <taxon>Chordata</taxon>
        <taxon>Craniata</taxon>
        <taxon>Vertebrata</taxon>
        <taxon>Euteleostomi</taxon>
        <taxon>Actinopterygii</taxon>
        <taxon>Neopterygii</taxon>
        <taxon>Teleostei</taxon>
        <taxon>Ostariophysi</taxon>
        <taxon>Cypriniformes</taxon>
        <taxon>Xenocyprididae</taxon>
        <taxon>Xenocypridinae</taxon>
        <taxon>Culter</taxon>
    </lineage>
</organism>
<name>A0AAW2B4K5_CULAL</name>
<comment type="caution">
    <text evidence="1">The sequence shown here is derived from an EMBL/GenBank/DDBJ whole genome shotgun (WGS) entry which is preliminary data.</text>
</comment>
<dbReference type="EMBL" id="JAWDJR010000002">
    <property type="protein sequence ID" value="KAK9979957.1"/>
    <property type="molecule type" value="Genomic_DNA"/>
</dbReference>
<feature type="non-terminal residue" evidence="1">
    <location>
        <position position="104"/>
    </location>
</feature>
<evidence type="ECO:0000313" key="1">
    <source>
        <dbReference type="EMBL" id="KAK9979957.1"/>
    </source>
</evidence>
<accession>A0AAW2B4K5</accession>
<gene>
    <name evidence="1" type="ORF">ABG768_013360</name>
</gene>
<keyword evidence="2" id="KW-1185">Reference proteome</keyword>
<dbReference type="AlphaFoldDB" id="A0AAW2B4K5"/>
<evidence type="ECO:0000313" key="2">
    <source>
        <dbReference type="Proteomes" id="UP001479290"/>
    </source>
</evidence>
<sequence>MVPDPLTCFEKLVQQCCQIVTLEYSSLVRDDLCAGLISAVRRSDMRDPGTNSSSGQQSYIPIVPFSKMELFSLNDIHTALIPLSLALPFCLSGSWSGTATHIQV</sequence>